<feature type="domain" description="N-terminal Ras-GEF" evidence="5">
    <location>
        <begin position="218"/>
        <end position="329"/>
    </location>
</feature>
<reference evidence="6 7" key="1">
    <citation type="journal article" date="2018" name="Genome Biol. Evol.">
        <title>Multiple Roots of Fruiting Body Formation in Amoebozoa.</title>
        <authorList>
            <person name="Hillmann F."/>
            <person name="Forbes G."/>
            <person name="Novohradska S."/>
            <person name="Ferling I."/>
            <person name="Riege K."/>
            <person name="Groth M."/>
            <person name="Westermann M."/>
            <person name="Marz M."/>
            <person name="Spaller T."/>
            <person name="Winckler T."/>
            <person name="Schaap P."/>
            <person name="Glockner G."/>
        </authorList>
    </citation>
    <scope>NUCLEOTIDE SEQUENCE [LARGE SCALE GENOMIC DNA]</scope>
    <source>
        <strain evidence="6 7">Jena</strain>
    </source>
</reference>
<evidence type="ECO:0000313" key="6">
    <source>
        <dbReference type="EMBL" id="PRP83476.1"/>
    </source>
</evidence>
<dbReference type="PROSITE" id="PS50009">
    <property type="entry name" value="RASGEF_CAT"/>
    <property type="match status" value="1"/>
</dbReference>
<dbReference type="GO" id="GO:0005085">
    <property type="term" value="F:guanyl-nucleotide exchange factor activity"/>
    <property type="evidence" value="ECO:0007669"/>
    <property type="project" value="UniProtKB-KW"/>
</dbReference>
<feature type="domain" description="Ras-GEF" evidence="4">
    <location>
        <begin position="353"/>
        <end position="582"/>
    </location>
</feature>
<protein>
    <recommendedName>
        <fullName evidence="8">Ras-GEF domain-containing protein</fullName>
    </recommendedName>
</protein>
<keyword evidence="7" id="KW-1185">Reference proteome</keyword>
<proteinExistence type="predicted"/>
<feature type="region of interest" description="Disordered" evidence="3">
    <location>
        <begin position="582"/>
        <end position="614"/>
    </location>
</feature>
<dbReference type="SUPFAM" id="SSF48366">
    <property type="entry name" value="Ras GEF"/>
    <property type="match status" value="1"/>
</dbReference>
<accession>A0A2P6NHN0</accession>
<dbReference type="Gene3D" id="1.10.840.10">
    <property type="entry name" value="Ras guanine-nucleotide exchange factors catalytic domain"/>
    <property type="match status" value="1"/>
</dbReference>
<evidence type="ECO:0000313" key="7">
    <source>
        <dbReference type="Proteomes" id="UP000241769"/>
    </source>
</evidence>
<dbReference type="GO" id="GO:0005886">
    <property type="term" value="C:plasma membrane"/>
    <property type="evidence" value="ECO:0007669"/>
    <property type="project" value="TreeGrafter"/>
</dbReference>
<dbReference type="Gene3D" id="1.20.870.10">
    <property type="entry name" value="Son of sevenless (SoS) protein Chain: S domain 1"/>
    <property type="match status" value="1"/>
</dbReference>
<dbReference type="PANTHER" id="PTHR23113:SF99">
    <property type="entry name" value="RASGEF DOMAIN-CONTAINING PROTEIN"/>
    <property type="match status" value="1"/>
</dbReference>
<keyword evidence="1 2" id="KW-0344">Guanine-nucleotide releasing factor</keyword>
<dbReference type="InterPro" id="IPR000651">
    <property type="entry name" value="Ras-like_Gua-exchang_fac_N"/>
</dbReference>
<comment type="caution">
    <text evidence="6">The sequence shown here is derived from an EMBL/GenBank/DDBJ whole genome shotgun (WGS) entry which is preliminary data.</text>
</comment>
<evidence type="ECO:0000259" key="5">
    <source>
        <dbReference type="PROSITE" id="PS50212"/>
    </source>
</evidence>
<dbReference type="InterPro" id="IPR036964">
    <property type="entry name" value="RASGEF_cat_dom_sf"/>
</dbReference>
<dbReference type="SMART" id="SM00147">
    <property type="entry name" value="RasGEF"/>
    <property type="match status" value="1"/>
</dbReference>
<dbReference type="InterPro" id="IPR008937">
    <property type="entry name" value="Ras-like_GEF"/>
</dbReference>
<dbReference type="Proteomes" id="UP000241769">
    <property type="component" value="Unassembled WGS sequence"/>
</dbReference>
<evidence type="ECO:0000259" key="4">
    <source>
        <dbReference type="PROSITE" id="PS50009"/>
    </source>
</evidence>
<dbReference type="EMBL" id="MDYQ01000081">
    <property type="protein sequence ID" value="PRP83476.1"/>
    <property type="molecule type" value="Genomic_DNA"/>
</dbReference>
<dbReference type="PROSITE" id="PS50212">
    <property type="entry name" value="RASGEF_NTER"/>
    <property type="match status" value="1"/>
</dbReference>
<evidence type="ECO:0000256" key="1">
    <source>
        <dbReference type="ARBA" id="ARBA00022658"/>
    </source>
</evidence>
<organism evidence="6 7">
    <name type="scientific">Planoprotostelium fungivorum</name>
    <dbReference type="NCBI Taxonomy" id="1890364"/>
    <lineage>
        <taxon>Eukaryota</taxon>
        <taxon>Amoebozoa</taxon>
        <taxon>Evosea</taxon>
        <taxon>Variosea</taxon>
        <taxon>Cavosteliida</taxon>
        <taxon>Cavosteliaceae</taxon>
        <taxon>Planoprotostelium</taxon>
    </lineage>
</organism>
<evidence type="ECO:0000256" key="3">
    <source>
        <dbReference type="SAM" id="MobiDB-lite"/>
    </source>
</evidence>
<dbReference type="Pfam" id="PF00617">
    <property type="entry name" value="RasGEF"/>
    <property type="match status" value="1"/>
</dbReference>
<dbReference type="InterPro" id="IPR023578">
    <property type="entry name" value="Ras_GEF_dom_sf"/>
</dbReference>
<evidence type="ECO:0008006" key="8">
    <source>
        <dbReference type="Google" id="ProtNLM"/>
    </source>
</evidence>
<name>A0A2P6NHN0_9EUKA</name>
<dbReference type="AlphaFoldDB" id="A0A2P6NHN0"/>
<dbReference type="InParanoid" id="A0A2P6NHN0"/>
<dbReference type="PROSITE" id="PS50096">
    <property type="entry name" value="IQ"/>
    <property type="match status" value="1"/>
</dbReference>
<dbReference type="PANTHER" id="PTHR23113">
    <property type="entry name" value="GUANINE NUCLEOTIDE EXCHANGE FACTOR"/>
    <property type="match status" value="1"/>
</dbReference>
<evidence type="ECO:0000256" key="2">
    <source>
        <dbReference type="PROSITE-ProRule" id="PRU00168"/>
    </source>
</evidence>
<dbReference type="SMART" id="SM00229">
    <property type="entry name" value="RasGEFN"/>
    <property type="match status" value="1"/>
</dbReference>
<dbReference type="STRING" id="1890364.A0A2P6NHN0"/>
<sequence length="643" mass="73297">MKRISLRLSKPVKKSPSLTCLTTMEQARIDFKRTDGTEKGGVYAISLAGGKILVYGDVSIEPIINLQLSYFIVTPFRMSEKSLLLRRRDDSPTSNPYKLVLLHFYDPQTPQEWLKSINTWTQRTNAAITIQRSWHRARLRKKAGQIMREIRNRAATSVQRTWRSHHRRTQWRNLVPMMLVAKRNSAAAITTSVTPEEVDFEKLAKENGKDQIVFEKKKGGKILSATLPKLIEHIIKTEDTRLIKVFIAAIPSYTHPFSVLHLLLSYLKTSDHTALEGLVRVLRVWLEVAPEDFELPVIHGKFEEVLVFVRKCFGRERAKDISSMISPKSPQLRSISPKLRRAASLIKTFIDLEPLEAARQMTLSGFSLIQEIRLRELNNLTWQKGDSKQKAPMIHACIDRSNNLSRWVTASVLDADEAMGLTVMEFWISTADHCLQLNNFSDLVAISCGLQHHAVSRLKWRLSQLSPESEKTLNQINTVCSMDKNYKVLRGIIKKSSPPYIPMLALSLRDLVFIEENPTIVDGKISIEKAEMFFSVVENIKRGCSVVYDLTAVPSWQALLWPPQHSSNENSLWETSLKLEPRDSMTPDLSRSLELSPRAAKSMEMSPRGSTRLSQSFNSLKAARRFSVEDLFRFEQSTTQTAL</sequence>
<dbReference type="GO" id="GO:0007265">
    <property type="term" value="P:Ras protein signal transduction"/>
    <property type="evidence" value="ECO:0007669"/>
    <property type="project" value="TreeGrafter"/>
</dbReference>
<gene>
    <name evidence="6" type="ORF">PROFUN_04350</name>
</gene>
<dbReference type="InterPro" id="IPR001895">
    <property type="entry name" value="RASGEF_cat_dom"/>
</dbReference>
<dbReference type="OrthoDB" id="10254377at2759"/>